<evidence type="ECO:0000256" key="14">
    <source>
        <dbReference type="ARBA" id="ARBA00062788"/>
    </source>
</evidence>
<comment type="function">
    <text evidence="13">Substrate-recognition component of a cullin-5-RING E3 ubiquitin-protein ligase complex (ECS complex, also named CRL5 complex), which mediates the ubiquitination and subsequent proteasomal degradation of target proteins, such as DAB1 and IRS1. Specifically recognizes and binds phosphorylated proteins via its SH2 domain, promoting their ubiquitination. The ECS(SOCS7) complex acts as a key regulator of reelin signaling by mediating ubiquitination and degradation of phosphorylated DAB1 in the cortical plate of the developing cerebral cortex, thereby regulating neuron positioning during cortex development. Functions in insulin signaling and glucose homeostasis through IRS1 ubiquitination and subsequent proteasomal degradation. Also inhibits prolactin, growth hormone and leptin signaling by preventing STAT3 and STAT5 activation, sequestering them in the cytoplasm and reducing their binding to DNA.</text>
</comment>
<evidence type="ECO:0000256" key="11">
    <source>
        <dbReference type="ARBA" id="ARBA00023136"/>
    </source>
</evidence>
<comment type="pathway">
    <text evidence="4">Protein modification; protein ubiquitination.</text>
</comment>
<dbReference type="AlphaFoldDB" id="A0AAN9BV74"/>
<keyword evidence="8" id="KW-0734">Signal transduction inhibitor</keyword>
<evidence type="ECO:0000256" key="16">
    <source>
        <dbReference type="PROSITE-ProRule" id="PRU00191"/>
    </source>
</evidence>
<evidence type="ECO:0000313" key="19">
    <source>
        <dbReference type="EMBL" id="KAK7112026.1"/>
    </source>
</evidence>
<dbReference type="SUPFAM" id="SSF55550">
    <property type="entry name" value="SH2 domain"/>
    <property type="match status" value="1"/>
</dbReference>
<dbReference type="SMART" id="SM00253">
    <property type="entry name" value="SOCS"/>
    <property type="match status" value="1"/>
</dbReference>
<dbReference type="PANTHER" id="PTHR10155">
    <property type="entry name" value="PHOSPHATIDYLINOSITOL 3-KINASE REGULATORY SUBUNIT"/>
    <property type="match status" value="1"/>
</dbReference>
<dbReference type="GO" id="GO:0035556">
    <property type="term" value="P:intracellular signal transduction"/>
    <property type="evidence" value="ECO:0007669"/>
    <property type="project" value="InterPro"/>
</dbReference>
<comment type="caution">
    <text evidence="19">The sequence shown here is derived from an EMBL/GenBank/DDBJ whole genome shotgun (WGS) entry which is preliminary data.</text>
</comment>
<dbReference type="SMART" id="SM00252">
    <property type="entry name" value="SH2"/>
    <property type="match status" value="1"/>
</dbReference>
<dbReference type="Pfam" id="PF00017">
    <property type="entry name" value="SH2"/>
    <property type="match status" value="1"/>
</dbReference>
<dbReference type="PROSITE" id="PS50225">
    <property type="entry name" value="SOCS"/>
    <property type="match status" value="1"/>
</dbReference>
<evidence type="ECO:0000256" key="6">
    <source>
        <dbReference type="ARBA" id="ARBA00022490"/>
    </source>
</evidence>
<evidence type="ECO:0000256" key="1">
    <source>
        <dbReference type="ARBA" id="ARBA00004123"/>
    </source>
</evidence>
<dbReference type="GO" id="GO:0005737">
    <property type="term" value="C:cytoplasm"/>
    <property type="evidence" value="ECO:0007669"/>
    <property type="project" value="UniProtKB-SubCell"/>
</dbReference>
<dbReference type="InterPro" id="IPR036860">
    <property type="entry name" value="SH2_dom_sf"/>
</dbReference>
<dbReference type="InterPro" id="IPR001496">
    <property type="entry name" value="SOCS_box"/>
</dbReference>
<evidence type="ECO:0000256" key="10">
    <source>
        <dbReference type="ARBA" id="ARBA00022999"/>
    </source>
</evidence>
<organism evidence="19 20">
    <name type="scientific">Littorina saxatilis</name>
    <dbReference type="NCBI Taxonomy" id="31220"/>
    <lineage>
        <taxon>Eukaryota</taxon>
        <taxon>Metazoa</taxon>
        <taxon>Spiralia</taxon>
        <taxon>Lophotrochozoa</taxon>
        <taxon>Mollusca</taxon>
        <taxon>Gastropoda</taxon>
        <taxon>Caenogastropoda</taxon>
        <taxon>Littorinimorpha</taxon>
        <taxon>Littorinoidea</taxon>
        <taxon>Littorinidae</taxon>
        <taxon>Littorina</taxon>
    </lineage>
</organism>
<reference evidence="19 20" key="1">
    <citation type="submission" date="2024-02" db="EMBL/GenBank/DDBJ databases">
        <title>Chromosome-scale genome assembly of the rough periwinkle Littorina saxatilis.</title>
        <authorList>
            <person name="De Jode A."/>
            <person name="Faria R."/>
            <person name="Formenti G."/>
            <person name="Sims Y."/>
            <person name="Smith T.P."/>
            <person name="Tracey A."/>
            <person name="Wood J.M.D."/>
            <person name="Zagrodzka Z.B."/>
            <person name="Johannesson K."/>
            <person name="Butlin R.K."/>
            <person name="Leder E.H."/>
        </authorList>
    </citation>
    <scope>NUCLEOTIDE SEQUENCE [LARGE SCALE GENOMIC DNA]</scope>
    <source>
        <strain evidence="19">Snail1</strain>
        <tissue evidence="19">Muscle</tissue>
    </source>
</reference>
<evidence type="ECO:0000256" key="8">
    <source>
        <dbReference type="ARBA" id="ARBA00022700"/>
    </source>
</evidence>
<keyword evidence="6" id="KW-0963">Cytoplasm</keyword>
<proteinExistence type="predicted"/>
<name>A0AAN9BV74_9CAEN</name>
<comment type="subunit">
    <text evidence="14">Substrate-recognition component of the ECS(SOCS7) complex, composed of SOCS7, CUL5, ELOB, ELOC and RNF7/RBX2. Interacts, via the third proline-rich region, with the second SH3 domain of the adapter protein NCK1. Also interacts with GRB2, INSR, PLCG1, SORBS3/vinexin, and phosphorylated STAT3 and STAT5. Interacts with SEPT6. Interacts with phosphorylated IRS4 and PIK3R1.</text>
</comment>
<keyword evidence="10 16" id="KW-0727">SH2 domain</keyword>
<dbReference type="Pfam" id="PF07525">
    <property type="entry name" value="SOCS_box"/>
    <property type="match status" value="1"/>
</dbReference>
<dbReference type="InterPro" id="IPR036036">
    <property type="entry name" value="SOCS_box-like_dom_sf"/>
</dbReference>
<keyword evidence="12" id="KW-0539">Nucleus</keyword>
<evidence type="ECO:0000313" key="20">
    <source>
        <dbReference type="Proteomes" id="UP001374579"/>
    </source>
</evidence>
<keyword evidence="9" id="KW-0833">Ubl conjugation pathway</keyword>
<gene>
    <name evidence="19" type="ORF">V1264_011544</name>
</gene>
<evidence type="ECO:0000256" key="2">
    <source>
        <dbReference type="ARBA" id="ARBA00004413"/>
    </source>
</evidence>
<accession>A0AAN9BV74</accession>
<dbReference type="GO" id="GO:0009968">
    <property type="term" value="P:negative regulation of signal transduction"/>
    <property type="evidence" value="ECO:0007669"/>
    <property type="project" value="UniProtKB-KW"/>
</dbReference>
<evidence type="ECO:0000256" key="5">
    <source>
        <dbReference type="ARBA" id="ARBA00022475"/>
    </source>
</evidence>
<evidence type="ECO:0000256" key="4">
    <source>
        <dbReference type="ARBA" id="ARBA00004906"/>
    </source>
</evidence>
<keyword evidence="11" id="KW-0472">Membrane</keyword>
<evidence type="ECO:0000256" key="7">
    <source>
        <dbReference type="ARBA" id="ARBA00022604"/>
    </source>
</evidence>
<keyword evidence="20" id="KW-1185">Reference proteome</keyword>
<dbReference type="InterPro" id="IPR000980">
    <property type="entry name" value="SH2"/>
</dbReference>
<sequence length="289" mass="32926">MGLGQRPLPLLPVSLSPPKFYHKDPHPHLHPLCFRQLSEPSSLSHVSSTCKSVYCGSRHAGSAGNARHSKDVRKVKLCRSVSDAGSSSAVKTKREEARCCVSTKEGSIAASKAHRDFLESMRQLKDCGWYWGPLSYEESESKLIDKRDGSFLVRDSSNENYILSLSFKSMGQVHHTRIEHHKGLFSFWSQPDSHGKAQICQFIEQTVQNSKNGRFLYFLRPSGPGSPPLPIQLLYPVSRFCRVPSLQHMCRFLVLRRVRRDHVDLLPLPQKFKAYLLEKQYYVETLEET</sequence>
<protein>
    <recommendedName>
        <fullName evidence="15">Suppressor of cytokine signaling 7</fullName>
    </recommendedName>
</protein>
<dbReference type="GO" id="GO:0046935">
    <property type="term" value="F:1-phosphatidylinositol-3-kinase regulator activity"/>
    <property type="evidence" value="ECO:0007669"/>
    <property type="project" value="TreeGrafter"/>
</dbReference>
<evidence type="ECO:0000259" key="17">
    <source>
        <dbReference type="PROSITE" id="PS50001"/>
    </source>
</evidence>
<dbReference type="GO" id="GO:0046854">
    <property type="term" value="P:phosphatidylinositol phosphate biosynthetic process"/>
    <property type="evidence" value="ECO:0007669"/>
    <property type="project" value="TreeGrafter"/>
</dbReference>
<keyword evidence="7" id="KW-0341">Growth regulation</keyword>
<evidence type="ECO:0000256" key="12">
    <source>
        <dbReference type="ARBA" id="ARBA00023242"/>
    </source>
</evidence>
<evidence type="ECO:0000256" key="3">
    <source>
        <dbReference type="ARBA" id="ARBA00004496"/>
    </source>
</evidence>
<dbReference type="SMART" id="SM00969">
    <property type="entry name" value="SOCS_box"/>
    <property type="match status" value="1"/>
</dbReference>
<feature type="domain" description="SOCS box" evidence="18">
    <location>
        <begin position="232"/>
        <end position="282"/>
    </location>
</feature>
<dbReference type="PANTHER" id="PTHR10155:SF5">
    <property type="entry name" value="SUPPRESSOR OF CYTOKINE SIGNALING 7"/>
    <property type="match status" value="1"/>
</dbReference>
<dbReference type="Gene3D" id="3.30.505.10">
    <property type="entry name" value="SH2 domain"/>
    <property type="match status" value="1"/>
</dbReference>
<keyword evidence="5" id="KW-1003">Cell membrane</keyword>
<evidence type="ECO:0000256" key="15">
    <source>
        <dbReference type="ARBA" id="ARBA00070642"/>
    </source>
</evidence>
<feature type="domain" description="SH2" evidence="17">
    <location>
        <begin position="129"/>
        <end position="237"/>
    </location>
</feature>
<dbReference type="GO" id="GO:0005886">
    <property type="term" value="C:plasma membrane"/>
    <property type="evidence" value="ECO:0007669"/>
    <property type="project" value="UniProtKB-SubCell"/>
</dbReference>
<dbReference type="FunFam" id="3.30.505.10:FF:000029">
    <property type="entry name" value="Suppressor of cytokine signaling 7"/>
    <property type="match status" value="1"/>
</dbReference>
<dbReference type="Proteomes" id="UP001374579">
    <property type="component" value="Unassembled WGS sequence"/>
</dbReference>
<dbReference type="EMBL" id="JBAMIC010000002">
    <property type="protein sequence ID" value="KAK7112026.1"/>
    <property type="molecule type" value="Genomic_DNA"/>
</dbReference>
<dbReference type="GO" id="GO:0005634">
    <property type="term" value="C:nucleus"/>
    <property type="evidence" value="ECO:0007669"/>
    <property type="project" value="UniProtKB-SubCell"/>
</dbReference>
<comment type="subcellular location">
    <subcellularLocation>
        <location evidence="2">Cell membrane</location>
        <topology evidence="2">Peripheral membrane protein</topology>
        <orientation evidence="2">Cytoplasmic side</orientation>
    </subcellularLocation>
    <subcellularLocation>
        <location evidence="3">Cytoplasm</location>
    </subcellularLocation>
    <subcellularLocation>
        <location evidence="1">Nucleus</location>
    </subcellularLocation>
</comment>
<dbReference type="PROSITE" id="PS50001">
    <property type="entry name" value="SH2"/>
    <property type="match status" value="1"/>
</dbReference>
<dbReference type="GO" id="GO:0005942">
    <property type="term" value="C:phosphatidylinositol 3-kinase complex"/>
    <property type="evidence" value="ECO:0007669"/>
    <property type="project" value="TreeGrafter"/>
</dbReference>
<evidence type="ECO:0000256" key="9">
    <source>
        <dbReference type="ARBA" id="ARBA00022786"/>
    </source>
</evidence>
<evidence type="ECO:0000256" key="13">
    <source>
        <dbReference type="ARBA" id="ARBA00059017"/>
    </source>
</evidence>
<dbReference type="SUPFAM" id="SSF158235">
    <property type="entry name" value="SOCS box-like"/>
    <property type="match status" value="1"/>
</dbReference>
<evidence type="ECO:0000259" key="18">
    <source>
        <dbReference type="PROSITE" id="PS50225"/>
    </source>
</evidence>